<evidence type="ECO:0000313" key="2">
    <source>
        <dbReference type="EMBL" id="KAF2004357.1"/>
    </source>
</evidence>
<keyword evidence="1" id="KW-0472">Membrane</keyword>
<reference evidence="2" key="1">
    <citation type="journal article" date="2020" name="Stud. Mycol.">
        <title>101 Dothideomycetes genomes: a test case for predicting lifestyles and emergence of pathogens.</title>
        <authorList>
            <person name="Haridas S."/>
            <person name="Albert R."/>
            <person name="Binder M."/>
            <person name="Bloem J."/>
            <person name="Labutti K."/>
            <person name="Salamov A."/>
            <person name="Andreopoulos B."/>
            <person name="Baker S."/>
            <person name="Barry K."/>
            <person name="Bills G."/>
            <person name="Bluhm B."/>
            <person name="Cannon C."/>
            <person name="Castanera R."/>
            <person name="Culley D."/>
            <person name="Daum C."/>
            <person name="Ezra D."/>
            <person name="Gonzalez J."/>
            <person name="Henrissat B."/>
            <person name="Kuo A."/>
            <person name="Liang C."/>
            <person name="Lipzen A."/>
            <person name="Lutzoni F."/>
            <person name="Magnuson J."/>
            <person name="Mondo S."/>
            <person name="Nolan M."/>
            <person name="Ohm R."/>
            <person name="Pangilinan J."/>
            <person name="Park H.-J."/>
            <person name="Ramirez L."/>
            <person name="Alfaro M."/>
            <person name="Sun H."/>
            <person name="Tritt A."/>
            <person name="Yoshinaga Y."/>
            <person name="Zwiers L.-H."/>
            <person name="Turgeon B."/>
            <person name="Goodwin S."/>
            <person name="Spatafora J."/>
            <person name="Crous P."/>
            <person name="Grigoriev I."/>
        </authorList>
    </citation>
    <scope>NUCLEOTIDE SEQUENCE</scope>
    <source>
        <strain evidence="2">CBS 123094</strain>
    </source>
</reference>
<dbReference type="AlphaFoldDB" id="A0A6A5WS14"/>
<sequence length="157" mass="17668">MCIPRRYSYGTASCTLGMTLRNVLGHPYEPVRERDPVVDRQYGLPLLLVPGQRQTPTSRGRWLPPDDGCNRKVHAFDEETMVAALMIGGRASVHQRGDRHSTRSKALNARARKLMSFVGSSSASLTVYFKIFLLFGFTVLMFGIGICDNYSLVFFKF</sequence>
<proteinExistence type="predicted"/>
<protein>
    <submittedName>
        <fullName evidence="2">Uncharacterized protein</fullName>
    </submittedName>
</protein>
<evidence type="ECO:0000256" key="1">
    <source>
        <dbReference type="SAM" id="Phobius"/>
    </source>
</evidence>
<organism evidence="2 3">
    <name type="scientific">Amniculicola lignicola CBS 123094</name>
    <dbReference type="NCBI Taxonomy" id="1392246"/>
    <lineage>
        <taxon>Eukaryota</taxon>
        <taxon>Fungi</taxon>
        <taxon>Dikarya</taxon>
        <taxon>Ascomycota</taxon>
        <taxon>Pezizomycotina</taxon>
        <taxon>Dothideomycetes</taxon>
        <taxon>Pleosporomycetidae</taxon>
        <taxon>Pleosporales</taxon>
        <taxon>Amniculicolaceae</taxon>
        <taxon>Amniculicola</taxon>
    </lineage>
</organism>
<evidence type="ECO:0000313" key="3">
    <source>
        <dbReference type="Proteomes" id="UP000799779"/>
    </source>
</evidence>
<gene>
    <name evidence="2" type="ORF">P154DRAFT_41795</name>
</gene>
<name>A0A6A5WS14_9PLEO</name>
<feature type="transmembrane region" description="Helical" evidence="1">
    <location>
        <begin position="125"/>
        <end position="146"/>
    </location>
</feature>
<keyword evidence="1" id="KW-1133">Transmembrane helix</keyword>
<dbReference type="EMBL" id="ML977567">
    <property type="protein sequence ID" value="KAF2004357.1"/>
    <property type="molecule type" value="Genomic_DNA"/>
</dbReference>
<keyword evidence="3" id="KW-1185">Reference proteome</keyword>
<accession>A0A6A5WS14</accession>
<dbReference type="Proteomes" id="UP000799779">
    <property type="component" value="Unassembled WGS sequence"/>
</dbReference>
<keyword evidence="1" id="KW-0812">Transmembrane</keyword>